<dbReference type="InterPro" id="IPR001806">
    <property type="entry name" value="Small_GTPase"/>
</dbReference>
<dbReference type="Gene3D" id="3.40.50.300">
    <property type="entry name" value="P-loop containing nucleotide triphosphate hydrolases"/>
    <property type="match status" value="1"/>
</dbReference>
<dbReference type="SMART" id="SM00173">
    <property type="entry name" value="RAS"/>
    <property type="match status" value="1"/>
</dbReference>
<evidence type="ECO:0000256" key="3">
    <source>
        <dbReference type="ARBA" id="ARBA00022801"/>
    </source>
</evidence>
<dbReference type="GO" id="GO:0005525">
    <property type="term" value="F:GTP binding"/>
    <property type="evidence" value="ECO:0007669"/>
    <property type="project" value="InterPro"/>
</dbReference>
<dbReference type="AlphaFoldDB" id="A0A6B2L3F2"/>
<evidence type="ECO:0000256" key="2">
    <source>
        <dbReference type="ARBA" id="ARBA00011984"/>
    </source>
</evidence>
<evidence type="ECO:0000313" key="5">
    <source>
        <dbReference type="EMBL" id="NDV31563.1"/>
    </source>
</evidence>
<organism evidence="5">
    <name type="scientific">Arcella intermedia</name>
    <dbReference type="NCBI Taxonomy" id="1963864"/>
    <lineage>
        <taxon>Eukaryota</taxon>
        <taxon>Amoebozoa</taxon>
        <taxon>Tubulinea</taxon>
        <taxon>Elardia</taxon>
        <taxon>Arcellinida</taxon>
        <taxon>Sphaerothecina</taxon>
        <taxon>Arcellidae</taxon>
        <taxon>Arcella</taxon>
    </lineage>
</organism>
<protein>
    <recommendedName>
        <fullName evidence="2">small monomeric GTPase</fullName>
        <ecNumber evidence="2">3.6.5.2</ecNumber>
    </recommendedName>
</protein>
<comment type="catalytic activity">
    <reaction evidence="4">
        <text>GTP + H2O = GDP + phosphate + H(+)</text>
        <dbReference type="Rhea" id="RHEA:19669"/>
        <dbReference type="ChEBI" id="CHEBI:15377"/>
        <dbReference type="ChEBI" id="CHEBI:15378"/>
        <dbReference type="ChEBI" id="CHEBI:37565"/>
        <dbReference type="ChEBI" id="CHEBI:43474"/>
        <dbReference type="ChEBI" id="CHEBI:58189"/>
        <dbReference type="EC" id="3.6.5.2"/>
    </reaction>
</comment>
<dbReference type="EC" id="3.6.5.2" evidence="2"/>
<dbReference type="InterPro" id="IPR027417">
    <property type="entry name" value="P-loop_NTPase"/>
</dbReference>
<evidence type="ECO:0000256" key="4">
    <source>
        <dbReference type="ARBA" id="ARBA00048098"/>
    </source>
</evidence>
<reference evidence="5" key="1">
    <citation type="journal article" date="2020" name="J. Eukaryot. Microbiol.">
        <title>De novo Sequencing, Assembly and Annotation of the Transcriptome for the Free-Living Testate Amoeba Arcella intermedia.</title>
        <authorList>
            <person name="Ribeiro G.M."/>
            <person name="Porfirio-Sousa A.L."/>
            <person name="Maurer-Alcala X.X."/>
            <person name="Katz L.A."/>
            <person name="Lahr D.J.G."/>
        </authorList>
    </citation>
    <scope>NUCLEOTIDE SEQUENCE</scope>
</reference>
<sequence>MRVWQSVSPDSRLYNPSYELLQYRSVHALVLLYDVTNRRSFDMLHTIWQNFLRANREPSKVVKFLVGTKKDLEGKCVVPPAEAAGLAAKLGATFAMVSAREGYANVVALFQSILQQLLPGAALGDAGTVDCPCGDPYHAAEEAQHAQSEKHQAWHASAVHKVHAARLKALQEKRIAMHKETCLQRVQVLNERNLAKARLYDELSLASKVQIVVGGVMKTLSAEEASKGWAVSFQNKSTILNPRWVYEDVDEVAFRYDGLYGGSKFLAQGEFRFDDNGRLNYIEYTVINGFEKVEGVVGRGVRRRHGEDPEREARNVEVVLRRIAVLNGGKHEEAVKLVDECFASGYMANVKCVWYLSSGREKLIQGFDDAFAAKSTILEPQIYESGVTAEKVEYKYRGLYNGASFVGFCTTIFNEKGLILSESWRIVQS</sequence>
<dbReference type="GO" id="GO:0003925">
    <property type="term" value="F:G protein activity"/>
    <property type="evidence" value="ECO:0007669"/>
    <property type="project" value="UniProtKB-EC"/>
</dbReference>
<keyword evidence="3" id="KW-0378">Hydrolase</keyword>
<dbReference type="PANTHER" id="PTHR45704">
    <property type="entry name" value="RAS-LIKE FAMILY MEMBER 11"/>
    <property type="match status" value="1"/>
</dbReference>
<dbReference type="PROSITE" id="PS51419">
    <property type="entry name" value="RAB"/>
    <property type="match status" value="1"/>
</dbReference>
<dbReference type="PROSITE" id="PS51421">
    <property type="entry name" value="RAS"/>
    <property type="match status" value="1"/>
</dbReference>
<dbReference type="EMBL" id="GIBP01002594">
    <property type="protein sequence ID" value="NDV31563.1"/>
    <property type="molecule type" value="Transcribed_RNA"/>
</dbReference>
<dbReference type="Pfam" id="PF00071">
    <property type="entry name" value="Ras"/>
    <property type="match status" value="1"/>
</dbReference>
<name>A0A6B2L3F2_9EUKA</name>
<dbReference type="InterPro" id="IPR051065">
    <property type="entry name" value="Ras-related_GTPase"/>
</dbReference>
<dbReference type="SMART" id="SM00175">
    <property type="entry name" value="RAB"/>
    <property type="match status" value="1"/>
</dbReference>
<proteinExistence type="inferred from homology"/>
<accession>A0A6B2L3F2</accession>
<comment type="similarity">
    <text evidence="1">Belongs to the small GTPase superfamily. Ras family.</text>
</comment>
<evidence type="ECO:0000256" key="1">
    <source>
        <dbReference type="ARBA" id="ARBA00008344"/>
    </source>
</evidence>
<dbReference type="SUPFAM" id="SSF52540">
    <property type="entry name" value="P-loop containing nucleoside triphosphate hydrolases"/>
    <property type="match status" value="1"/>
</dbReference>